<gene>
    <name evidence="11" type="ORF">DASB73_019100</name>
</gene>
<protein>
    <recommendedName>
        <fullName evidence="9">AP-1 complex subunit gamma</fullName>
    </recommendedName>
</protein>
<evidence type="ECO:0000313" key="11">
    <source>
        <dbReference type="EMBL" id="GMM50952.1"/>
    </source>
</evidence>
<dbReference type="SUPFAM" id="SSF49348">
    <property type="entry name" value="Clathrin adaptor appendage domain"/>
    <property type="match status" value="1"/>
</dbReference>
<dbReference type="InterPro" id="IPR016024">
    <property type="entry name" value="ARM-type_fold"/>
</dbReference>
<name>A0AAV5RIN1_STABA</name>
<dbReference type="InterPro" id="IPR008152">
    <property type="entry name" value="Clathrin_a/b/g-adaptin_app_Ig"/>
</dbReference>
<dbReference type="SMART" id="SM00809">
    <property type="entry name" value="Alpha_adaptinC2"/>
    <property type="match status" value="1"/>
</dbReference>
<dbReference type="Proteomes" id="UP001362899">
    <property type="component" value="Unassembled WGS sequence"/>
</dbReference>
<keyword evidence="12" id="KW-1185">Reference proteome</keyword>
<feature type="domain" description="GAE" evidence="10">
    <location>
        <begin position="717"/>
        <end position="828"/>
    </location>
</feature>
<sequence length="831" mass="91906">MASLKSFIKSVRAAKTLKDERTVIQKQSAKIRSAFRDEKTTAKDRRENIAKLLYLFTLGEKTHFGQVECVKLLASPHFMDKRLGYLGTMLLLDENQEVLMLVTNSIDNDLKHPNQYVICLALTTLANIASVSMSRDLFQRVETLMNSSNPYIKKKATLCALRILRKVPDYEEVFIDSAKTLLNDTNHGVLLSAACLVTDMIDNNPELVDQFEECLPVILSKLKQLSSTGYSPEYDVGGIFDPFLQCKLIRLLRAIGQDNEDLSEKMSDILAVIATNTDNSKNVGNAVLYECVLTIFGIETGPPLSDSGLRVLGVNILAKFLTTKNMNTRYSALNTLLRVVELEPTAVQRHRQTILDCVYDPDISIRRRALDLSYVLITADNVRLMVKELLVVLEGCDLEFKSQLVFQIALNAERFAPNVKWHVDTLMRLLELAGNYTKENVLSAVILLIISAPDLQLYATRHAYACLKRSFSEEGMNVVAAWLIGEYGDILVKGGPFTEEGDSNSINVSSHDVLNLISDLLKSPNASDTVKEYGINSLIKLSARLKEAGDIEIIRRILEKYETSLNIEIQQRAVEYSLLITQSSQLRKGILAKMPPPEFGEDLETQHAKAMEKALIKRRRRPNNLALIKKKAAAKAATSSDLLDLDNASGPSSEQAVATSDLLNDIFGSKEGTPVSSSNGASDLGLLLSGSEHSLLNVDSAATGVQHLSLDSSLVSLTERPETIEAWSNDDIALSFFGENEKPGHARVVAYFDAKKAISDLNLNVALPKSQQLTIQPISRNSLPANGTSTLDMNIVGPVGGNVKLRVRISYKENGNTQLHQFDFVKFSKLL</sequence>
<reference evidence="11 12" key="1">
    <citation type="journal article" date="2023" name="Elife">
        <title>Identification of key yeast species and microbe-microbe interactions impacting larval growth of Drosophila in the wild.</title>
        <authorList>
            <person name="Mure A."/>
            <person name="Sugiura Y."/>
            <person name="Maeda R."/>
            <person name="Honda K."/>
            <person name="Sakurai N."/>
            <person name="Takahashi Y."/>
            <person name="Watada M."/>
            <person name="Katoh T."/>
            <person name="Gotoh A."/>
            <person name="Gotoh Y."/>
            <person name="Taniguchi I."/>
            <person name="Nakamura K."/>
            <person name="Hayashi T."/>
            <person name="Katayama T."/>
            <person name="Uemura T."/>
            <person name="Hattori Y."/>
        </authorList>
    </citation>
    <scope>NUCLEOTIDE SEQUENCE [LARGE SCALE GENOMIC DNA]</scope>
    <source>
        <strain evidence="11 12">SB-73</strain>
    </source>
</reference>
<dbReference type="AlphaFoldDB" id="A0AAV5RIN1"/>
<evidence type="ECO:0000256" key="5">
    <source>
        <dbReference type="ARBA" id="ARBA00022927"/>
    </source>
</evidence>
<dbReference type="Gene3D" id="2.60.40.1230">
    <property type="match status" value="1"/>
</dbReference>
<dbReference type="GO" id="GO:0016192">
    <property type="term" value="P:vesicle-mediated transport"/>
    <property type="evidence" value="ECO:0007669"/>
    <property type="project" value="InterPro"/>
</dbReference>
<evidence type="ECO:0000313" key="12">
    <source>
        <dbReference type="Proteomes" id="UP001362899"/>
    </source>
</evidence>
<keyword evidence="8 9" id="KW-0968">Cytoplasmic vesicle</keyword>
<dbReference type="InterPro" id="IPR050840">
    <property type="entry name" value="Adaptor_Complx_Large_Subunit"/>
</dbReference>
<evidence type="ECO:0000256" key="2">
    <source>
        <dbReference type="ARBA" id="ARBA00004555"/>
    </source>
</evidence>
<evidence type="ECO:0000256" key="6">
    <source>
        <dbReference type="ARBA" id="ARBA00023034"/>
    </source>
</evidence>
<keyword evidence="5 9" id="KW-0653">Protein transport</keyword>
<organism evidence="11 12">
    <name type="scientific">Starmerella bacillaris</name>
    <name type="common">Yeast</name>
    <name type="synonym">Candida zemplinina</name>
    <dbReference type="NCBI Taxonomy" id="1247836"/>
    <lineage>
        <taxon>Eukaryota</taxon>
        <taxon>Fungi</taxon>
        <taxon>Dikarya</taxon>
        <taxon>Ascomycota</taxon>
        <taxon>Saccharomycotina</taxon>
        <taxon>Dipodascomycetes</taxon>
        <taxon>Dipodascales</taxon>
        <taxon>Trichomonascaceae</taxon>
        <taxon>Starmerella</taxon>
    </lineage>
</organism>
<evidence type="ECO:0000256" key="8">
    <source>
        <dbReference type="ARBA" id="ARBA00023329"/>
    </source>
</evidence>
<evidence type="ECO:0000256" key="9">
    <source>
        <dbReference type="PIRNR" id="PIRNR037094"/>
    </source>
</evidence>
<dbReference type="GO" id="GO:0016482">
    <property type="term" value="P:cytosolic transport"/>
    <property type="evidence" value="ECO:0007669"/>
    <property type="project" value="UniProtKB-ARBA"/>
</dbReference>
<dbReference type="SUPFAM" id="SSF48371">
    <property type="entry name" value="ARM repeat"/>
    <property type="match status" value="1"/>
</dbReference>
<dbReference type="InterPro" id="IPR013041">
    <property type="entry name" value="Clathrin_app_Ig-like_sf"/>
</dbReference>
<dbReference type="InterPro" id="IPR002553">
    <property type="entry name" value="Clathrin/coatomer_adapt-like_N"/>
</dbReference>
<dbReference type="EMBL" id="BTGC01000003">
    <property type="protein sequence ID" value="GMM50952.1"/>
    <property type="molecule type" value="Genomic_DNA"/>
</dbReference>
<dbReference type="GO" id="GO:0006886">
    <property type="term" value="P:intracellular protein transport"/>
    <property type="evidence" value="ECO:0007669"/>
    <property type="project" value="UniProtKB-UniRule"/>
</dbReference>
<dbReference type="GO" id="GO:0030121">
    <property type="term" value="C:AP-1 adaptor complex"/>
    <property type="evidence" value="ECO:0007669"/>
    <property type="project" value="InterPro"/>
</dbReference>
<dbReference type="Gene3D" id="1.25.10.10">
    <property type="entry name" value="Leucine-rich Repeat Variant"/>
    <property type="match status" value="1"/>
</dbReference>
<accession>A0AAV5RIN1</accession>
<comment type="caution">
    <text evidence="11">The sequence shown here is derived from an EMBL/GenBank/DDBJ whole genome shotgun (WGS) entry which is preliminary data.</text>
</comment>
<keyword evidence="7 9" id="KW-0472">Membrane</keyword>
<dbReference type="PANTHER" id="PTHR22780">
    <property type="entry name" value="ADAPTIN, ALPHA/GAMMA/EPSILON"/>
    <property type="match status" value="1"/>
</dbReference>
<evidence type="ECO:0000256" key="4">
    <source>
        <dbReference type="ARBA" id="ARBA00022448"/>
    </source>
</evidence>
<keyword evidence="6 9" id="KW-0333">Golgi apparatus</keyword>
<evidence type="ECO:0000256" key="1">
    <source>
        <dbReference type="ARBA" id="ARBA00004156"/>
    </source>
</evidence>
<dbReference type="PIRSF" id="PIRSF037094">
    <property type="entry name" value="AP1_complex_gamma"/>
    <property type="match status" value="1"/>
</dbReference>
<comment type="subcellular location">
    <subcellularLocation>
        <location evidence="1">Cytoplasmic vesicle membrane</location>
    </subcellularLocation>
    <subcellularLocation>
        <location evidence="2">Golgi apparatus</location>
    </subcellularLocation>
</comment>
<comment type="similarity">
    <text evidence="3 9">Belongs to the adaptor complexes large subunit family.</text>
</comment>
<dbReference type="InterPro" id="IPR008153">
    <property type="entry name" value="GAE_dom"/>
</dbReference>
<evidence type="ECO:0000256" key="7">
    <source>
        <dbReference type="ARBA" id="ARBA00023136"/>
    </source>
</evidence>
<dbReference type="Pfam" id="PF01602">
    <property type="entry name" value="Adaptin_N"/>
    <property type="match status" value="1"/>
</dbReference>
<dbReference type="PROSITE" id="PS50180">
    <property type="entry name" value="GAE"/>
    <property type="match status" value="1"/>
</dbReference>
<evidence type="ECO:0000256" key="3">
    <source>
        <dbReference type="ARBA" id="ARBA00006613"/>
    </source>
</evidence>
<proteinExistence type="inferred from homology"/>
<evidence type="ECO:0000259" key="10">
    <source>
        <dbReference type="PROSITE" id="PS50180"/>
    </source>
</evidence>
<dbReference type="GO" id="GO:0005829">
    <property type="term" value="C:cytosol"/>
    <property type="evidence" value="ECO:0007669"/>
    <property type="project" value="GOC"/>
</dbReference>
<dbReference type="InterPro" id="IPR011989">
    <property type="entry name" value="ARM-like"/>
</dbReference>
<keyword evidence="4 9" id="KW-0813">Transport</keyword>
<dbReference type="Pfam" id="PF02883">
    <property type="entry name" value="Alpha_adaptinC2"/>
    <property type="match status" value="1"/>
</dbReference>
<dbReference type="InterPro" id="IPR017107">
    <property type="entry name" value="AP1_complex_gsu"/>
</dbReference>